<dbReference type="AlphaFoldDB" id="A0A371D4I6"/>
<evidence type="ECO:0000313" key="3">
    <source>
        <dbReference type="Proteomes" id="UP000256964"/>
    </source>
</evidence>
<proteinExistence type="predicted"/>
<gene>
    <name evidence="2" type="ORF">OH76DRAFT_1484607</name>
</gene>
<reference evidence="2 3" key="1">
    <citation type="journal article" date="2018" name="Biotechnol. Biofuels">
        <title>Integrative visual omics of the white-rot fungus Polyporus brumalis exposes the biotechnological potential of its oxidative enzymes for delignifying raw plant biomass.</title>
        <authorList>
            <person name="Miyauchi S."/>
            <person name="Rancon A."/>
            <person name="Drula E."/>
            <person name="Hage H."/>
            <person name="Chaduli D."/>
            <person name="Favel A."/>
            <person name="Grisel S."/>
            <person name="Henrissat B."/>
            <person name="Herpoel-Gimbert I."/>
            <person name="Ruiz-Duenas F.J."/>
            <person name="Chevret D."/>
            <person name="Hainaut M."/>
            <person name="Lin J."/>
            <person name="Wang M."/>
            <person name="Pangilinan J."/>
            <person name="Lipzen A."/>
            <person name="Lesage-Meessen L."/>
            <person name="Navarro D."/>
            <person name="Riley R."/>
            <person name="Grigoriev I.V."/>
            <person name="Zhou S."/>
            <person name="Raouche S."/>
            <person name="Rosso M.N."/>
        </authorList>
    </citation>
    <scope>NUCLEOTIDE SEQUENCE [LARGE SCALE GENOMIC DNA]</scope>
    <source>
        <strain evidence="2 3">BRFM 1820</strain>
    </source>
</reference>
<name>A0A371D4I6_9APHY</name>
<dbReference type="OrthoDB" id="2758763at2759"/>
<sequence length="417" mass="46781">MCPQLYHRYRPAPAVAVEPELSIRGAAASQQPGAGVPDDSRPFEPDDVPPPLEPIDPPLPITGRTPVTPSRGFTIYRGQGISTTPPTTTTSPRLLDGRRSRLRSRWSDSELEDNAGPTYEPLPSFSLPWTRQPLGNITCLEQYLVIVVDGERLFFRLSIHVERTSRGFRPAVSVDFMNYLPAERTFQTDVWLLFATQLEETLLREVDRAFRRAGARRGSSSSPLNGLGQSDAVTFQNWYLHSFTCDGTRIVTSARVSEYVLATADDSSTDEPDNQDILPSGCVDDPPRRVRALYADPCKEEIAFIDIPVIPRTDGRAWVPFLPPYVCDPVLRTVVAHDADLNGRQFPLAVYFSAEEYTTRRTLNKSIVALTRDRGAPLWPWFGPIVIMRVVGDPVDDFVDIDPTDLRDVQAYFGWRF</sequence>
<evidence type="ECO:0000256" key="1">
    <source>
        <dbReference type="SAM" id="MobiDB-lite"/>
    </source>
</evidence>
<organism evidence="2 3">
    <name type="scientific">Lentinus brumalis</name>
    <dbReference type="NCBI Taxonomy" id="2498619"/>
    <lineage>
        <taxon>Eukaryota</taxon>
        <taxon>Fungi</taxon>
        <taxon>Dikarya</taxon>
        <taxon>Basidiomycota</taxon>
        <taxon>Agaricomycotina</taxon>
        <taxon>Agaricomycetes</taxon>
        <taxon>Polyporales</taxon>
        <taxon>Polyporaceae</taxon>
        <taxon>Lentinus</taxon>
    </lineage>
</organism>
<dbReference type="Proteomes" id="UP000256964">
    <property type="component" value="Unassembled WGS sequence"/>
</dbReference>
<evidence type="ECO:0000313" key="2">
    <source>
        <dbReference type="EMBL" id="RDX47458.1"/>
    </source>
</evidence>
<protein>
    <submittedName>
        <fullName evidence="2">Uncharacterized protein</fullName>
    </submittedName>
</protein>
<feature type="region of interest" description="Disordered" evidence="1">
    <location>
        <begin position="75"/>
        <end position="94"/>
    </location>
</feature>
<feature type="compositionally biased region" description="Pro residues" evidence="1">
    <location>
        <begin position="48"/>
        <end position="60"/>
    </location>
</feature>
<feature type="region of interest" description="Disordered" evidence="1">
    <location>
        <begin position="23"/>
        <end position="67"/>
    </location>
</feature>
<feature type="compositionally biased region" description="Low complexity" evidence="1">
    <location>
        <begin position="82"/>
        <end position="94"/>
    </location>
</feature>
<accession>A0A371D4I6</accession>
<keyword evidence="3" id="KW-1185">Reference proteome</keyword>
<dbReference type="EMBL" id="KZ857418">
    <property type="protein sequence ID" value="RDX47458.1"/>
    <property type="molecule type" value="Genomic_DNA"/>
</dbReference>